<comment type="caution">
    <text evidence="1">The sequence shown here is derived from an EMBL/GenBank/DDBJ whole genome shotgun (WGS) entry which is preliminary data.</text>
</comment>
<proteinExistence type="predicted"/>
<evidence type="ECO:0000313" key="1">
    <source>
        <dbReference type="EMBL" id="NMG17495.1"/>
    </source>
</evidence>
<name>A0ABX1P1A5_9RHOO</name>
<sequence length="198" mass="22193">MNTTNSKEISTRKTAQTWYLVSNHLNLLYMLAAGLVMEPSGFRGKHYVDSLGAIPGWIPLFRNEIPAEALEQAVSERKHLRPCIVSFDLSGVSGPVQVLSREGKIRNTDFPKVRFGKEDIAILIRAPLPLTLFSRICFLTDEDRQVFETAAKDVSNVDLRPYRIEIENSMLRNTNDAAWPPGLPHSESIFPDGIALSK</sequence>
<organism evidence="1 2">
    <name type="scientific">Aromatoleum bremense</name>
    <dbReference type="NCBI Taxonomy" id="76115"/>
    <lineage>
        <taxon>Bacteria</taxon>
        <taxon>Pseudomonadati</taxon>
        <taxon>Pseudomonadota</taxon>
        <taxon>Betaproteobacteria</taxon>
        <taxon>Rhodocyclales</taxon>
        <taxon>Rhodocyclaceae</taxon>
        <taxon>Aromatoleum</taxon>
    </lineage>
</organism>
<dbReference type="EMBL" id="WTVP01000082">
    <property type="protein sequence ID" value="NMG17495.1"/>
    <property type="molecule type" value="Genomic_DNA"/>
</dbReference>
<accession>A0ABX1P1A5</accession>
<reference evidence="1 2" key="1">
    <citation type="submission" date="2019-12" db="EMBL/GenBank/DDBJ databases">
        <title>Comparative genomics gives insights into the taxonomy of the Azoarcus-Aromatoleum group and reveals separate origins of nif in the plant-associated Azoarcus and non-plant-associated Aromatoleum sub-groups.</title>
        <authorList>
            <person name="Lafos M."/>
            <person name="Maluk M."/>
            <person name="Batista M."/>
            <person name="Junghare M."/>
            <person name="Carmona M."/>
            <person name="Faoro H."/>
            <person name="Cruz L.M."/>
            <person name="Battistoni F."/>
            <person name="De Souza E."/>
            <person name="Pedrosa F."/>
            <person name="Chen W.-M."/>
            <person name="Poole P.S."/>
            <person name="Dixon R.A."/>
            <person name="James E.K."/>
        </authorList>
    </citation>
    <scope>NUCLEOTIDE SEQUENCE [LARGE SCALE GENOMIC DNA]</scope>
    <source>
        <strain evidence="1 2">PbN1</strain>
    </source>
</reference>
<protein>
    <submittedName>
        <fullName evidence="1">Uncharacterized protein</fullName>
    </submittedName>
</protein>
<gene>
    <name evidence="1" type="ORF">GPA24_18520</name>
</gene>
<dbReference type="Proteomes" id="UP000633943">
    <property type="component" value="Unassembled WGS sequence"/>
</dbReference>
<evidence type="ECO:0000313" key="2">
    <source>
        <dbReference type="Proteomes" id="UP000633943"/>
    </source>
</evidence>
<dbReference type="RefSeq" id="WP_169204006.1">
    <property type="nucleotide sequence ID" value="NZ_CP059467.1"/>
</dbReference>
<keyword evidence="2" id="KW-1185">Reference proteome</keyword>